<feature type="chain" id="PRO_5032903503" evidence="1">
    <location>
        <begin position="25"/>
        <end position="200"/>
    </location>
</feature>
<proteinExistence type="predicted"/>
<evidence type="ECO:0000313" key="3">
    <source>
        <dbReference type="EMBL" id="HHJ80805.1"/>
    </source>
</evidence>
<evidence type="ECO:0000259" key="2">
    <source>
        <dbReference type="Pfam" id="PF07603"/>
    </source>
</evidence>
<name>A0A832N3H2_9GAMM</name>
<protein>
    <submittedName>
        <fullName evidence="3">DUF1566 domain-containing protein</fullName>
    </submittedName>
</protein>
<dbReference type="Pfam" id="PF07603">
    <property type="entry name" value="Lcl_C"/>
    <property type="match status" value="1"/>
</dbReference>
<dbReference type="PANTHER" id="PTHR35812:SF1">
    <property type="entry name" value="LIPOPROTEIN"/>
    <property type="match status" value="1"/>
</dbReference>
<dbReference type="AlphaFoldDB" id="A0A832N3H2"/>
<keyword evidence="1" id="KW-0732">Signal</keyword>
<accession>A0A832N3H2</accession>
<gene>
    <name evidence="3" type="ORF">ENJ65_04140</name>
</gene>
<organism evidence="3">
    <name type="scientific">Candidatus Tenderia electrophaga</name>
    <dbReference type="NCBI Taxonomy" id="1748243"/>
    <lineage>
        <taxon>Bacteria</taxon>
        <taxon>Pseudomonadati</taxon>
        <taxon>Pseudomonadota</taxon>
        <taxon>Gammaproteobacteria</taxon>
        <taxon>Candidatus Tenderiales</taxon>
        <taxon>Candidatus Tenderiaceae</taxon>
        <taxon>Candidatus Tenderia</taxon>
    </lineage>
</organism>
<dbReference type="InterPro" id="IPR011460">
    <property type="entry name" value="Lcl_C"/>
</dbReference>
<dbReference type="EMBL" id="DRNF01000260">
    <property type="protein sequence ID" value="HHJ80805.1"/>
    <property type="molecule type" value="Genomic_DNA"/>
</dbReference>
<feature type="signal peptide" evidence="1">
    <location>
        <begin position="1"/>
        <end position="24"/>
    </location>
</feature>
<comment type="caution">
    <text evidence="3">The sequence shown here is derived from an EMBL/GenBank/DDBJ whole genome shotgun (WGS) entry which is preliminary data.</text>
</comment>
<evidence type="ECO:0000256" key="1">
    <source>
        <dbReference type="SAM" id="SignalP"/>
    </source>
</evidence>
<dbReference type="Proteomes" id="UP000885832">
    <property type="component" value="Unassembled WGS sequence"/>
</dbReference>
<dbReference type="PANTHER" id="PTHR35812">
    <property type="entry name" value="LIPOPROTEIN"/>
    <property type="match status" value="1"/>
</dbReference>
<sequence>MMNGVAVYLSGLVVAVGFSASVFAEQICDNTVKQTAPTSAFTVNSDGTVSDDFTGLMWMPCVQGLSGSACATGTEQAHTWQTALQAVTAVNADPAENYGYSDWRLPNIKELATITELQCHSPAANLVLFPATPMIPGYNNADPQQITVYSSLLWSSTPSSIYNSAAPSTGRSLAWGINFIDGGIVRANKDSSGYVRLVRN</sequence>
<feature type="domain" description="Lcl C-terminal" evidence="2">
    <location>
        <begin position="47"/>
        <end position="199"/>
    </location>
</feature>
<reference evidence="3" key="1">
    <citation type="journal article" date="2020" name="mSystems">
        <title>Genome- and Community-Level Interaction Insights into Carbon Utilization and Element Cycling Functions of Hydrothermarchaeota in Hydrothermal Sediment.</title>
        <authorList>
            <person name="Zhou Z."/>
            <person name="Liu Y."/>
            <person name="Xu W."/>
            <person name="Pan J."/>
            <person name="Luo Z.H."/>
            <person name="Li M."/>
        </authorList>
    </citation>
    <scope>NUCLEOTIDE SEQUENCE [LARGE SCALE GENOMIC DNA]</scope>
    <source>
        <strain evidence="3">HyVt-505</strain>
    </source>
</reference>